<evidence type="ECO:0000313" key="2">
    <source>
        <dbReference type="EMBL" id="RKP03654.1"/>
    </source>
</evidence>
<feature type="compositionally biased region" description="Basic and acidic residues" evidence="1">
    <location>
        <begin position="574"/>
        <end position="590"/>
    </location>
</feature>
<feature type="compositionally biased region" description="Polar residues" evidence="1">
    <location>
        <begin position="262"/>
        <end position="272"/>
    </location>
</feature>
<proteinExistence type="predicted"/>
<feature type="compositionally biased region" description="Basic and acidic residues" evidence="1">
    <location>
        <begin position="274"/>
        <end position="294"/>
    </location>
</feature>
<sequence>MRDGQAASRRVRLTLRVGVGAGVGLRTVVADGADGVDHRGVADHGVDAEPFFGGRHRRRRRRHHRRCSPPWGPRRPPAARRHHDRWLMPDHYASPRRGAVTAAPSAPTPTAASATTIAPMTSAMAGTLSAGPPPPPPPPPVVATAPSGSGSGPPGAPSASRPGAAASRAAWSLSPALDVRVEQLGRMIVSGVHCPRNQLEYATYLGPMPRYQGPCAMPPWLPESGKSKYAKHSTSGSTANGPSGAPVAAAAAAAAGAPGETSRPSFKPQVTPSKPDHEALRETKDRGEKDKARESSAASAQSLMSAMVKAVPPMKTAKPAARAPATAAATATTTAGLKLETGAPASSATGAASTPSAAAALSAAAASGPPSTATPPKPTTRGAIPPIAVGFYDLRATPQPLATLLRTLSSLGMPRAPGLSHLPAPVLAYLMNDADDDADGEIVLPNPFMPPDGDLSEGKGAMTTKQRAAARRHHLATVARHAADRCFLHTVAVPPDVSLRDYAGPLTAASPLDAASAAPASASTSAPTSATAAKRTTAKRSAAAMADAVSAAAAPSAATTSRTDDAASAAGKRVKVEKPEPRAVKPEPRRGGATAVATPTAATAATAAVAAVATPSGAPGAPSSALGTPAPVAAARTPAMRAAIAATTPSRRSPASDVVRRTLSDLFKDVGRAAKRAAQGLKESDRGFGLLVAGLCFMAAEVTRSDWMAWTRTRSNDPHVSAPHRTTLDYLQYIHPPLFEPTRHAPVCAYVRLLTQALQARLKLFSLIETHNRLEDHLGDRGGGGSSSSSSSVNDASGGGGGGGDVSRLLREQLAQQSALMVARVELAQQVKKPWPGSNSSSSSSSRPPPVPDPRLPLLAEFDVSPMGLAGLRWLSQYAKDHDVTLAAQTELVEAFQFLDRLDAETR</sequence>
<feature type="region of interest" description="Disordered" evidence="1">
    <location>
        <begin position="55"/>
        <end position="82"/>
    </location>
</feature>
<evidence type="ECO:0000256" key="1">
    <source>
        <dbReference type="SAM" id="MobiDB-lite"/>
    </source>
</evidence>
<feature type="region of interest" description="Disordered" evidence="1">
    <location>
        <begin position="778"/>
        <end position="807"/>
    </location>
</feature>
<reference evidence="3" key="1">
    <citation type="journal article" date="2018" name="Nat. Microbiol.">
        <title>Leveraging single-cell genomics to expand the fungal tree of life.</title>
        <authorList>
            <person name="Ahrendt S.R."/>
            <person name="Quandt C.A."/>
            <person name="Ciobanu D."/>
            <person name="Clum A."/>
            <person name="Salamov A."/>
            <person name="Andreopoulos B."/>
            <person name="Cheng J.F."/>
            <person name="Woyke T."/>
            <person name="Pelin A."/>
            <person name="Henrissat B."/>
            <person name="Reynolds N.K."/>
            <person name="Benny G.L."/>
            <person name="Smith M.E."/>
            <person name="James T.Y."/>
            <person name="Grigoriev I.V."/>
        </authorList>
    </citation>
    <scope>NUCLEOTIDE SEQUENCE [LARGE SCALE GENOMIC DNA]</scope>
    <source>
        <strain evidence="3">ATCC 52028</strain>
    </source>
</reference>
<feature type="region of interest" description="Disordered" evidence="1">
    <location>
        <begin position="832"/>
        <end position="854"/>
    </location>
</feature>
<feature type="compositionally biased region" description="Pro residues" evidence="1">
    <location>
        <begin position="131"/>
        <end position="141"/>
    </location>
</feature>
<name>A0A4P9XDQ4_9FUNG</name>
<dbReference type="Proteomes" id="UP000274922">
    <property type="component" value="Unassembled WGS sequence"/>
</dbReference>
<feature type="compositionally biased region" description="Low complexity" evidence="1">
    <location>
        <begin position="239"/>
        <end position="259"/>
    </location>
</feature>
<protein>
    <submittedName>
        <fullName evidence="2">Uncharacterized protein</fullName>
    </submittedName>
</protein>
<feature type="region of interest" description="Disordered" evidence="1">
    <location>
        <begin position="363"/>
        <end position="382"/>
    </location>
</feature>
<keyword evidence="3" id="KW-1185">Reference proteome</keyword>
<feature type="compositionally biased region" description="Low complexity" evidence="1">
    <location>
        <begin position="552"/>
        <end position="570"/>
    </location>
</feature>
<feature type="compositionally biased region" description="Basic residues" evidence="1">
    <location>
        <begin position="55"/>
        <end position="67"/>
    </location>
</feature>
<organism evidence="2 3">
    <name type="scientific">Caulochytrium protostelioides</name>
    <dbReference type="NCBI Taxonomy" id="1555241"/>
    <lineage>
        <taxon>Eukaryota</taxon>
        <taxon>Fungi</taxon>
        <taxon>Fungi incertae sedis</taxon>
        <taxon>Chytridiomycota</taxon>
        <taxon>Chytridiomycota incertae sedis</taxon>
        <taxon>Chytridiomycetes</taxon>
        <taxon>Caulochytriales</taxon>
        <taxon>Caulochytriaceae</taxon>
        <taxon>Caulochytrium</taxon>
    </lineage>
</organism>
<feature type="region of interest" description="Disordered" evidence="1">
    <location>
        <begin position="124"/>
        <end position="163"/>
    </location>
</feature>
<dbReference type="AlphaFoldDB" id="A0A4P9XDQ4"/>
<feature type="compositionally biased region" description="Low complexity" evidence="1">
    <location>
        <begin position="834"/>
        <end position="846"/>
    </location>
</feature>
<evidence type="ECO:0000313" key="3">
    <source>
        <dbReference type="Proteomes" id="UP000274922"/>
    </source>
</evidence>
<feature type="region of interest" description="Disordered" evidence="1">
    <location>
        <begin position="552"/>
        <end position="595"/>
    </location>
</feature>
<gene>
    <name evidence="2" type="ORF">CXG81DRAFT_16886</name>
</gene>
<feature type="compositionally biased region" description="Low complexity" evidence="1">
    <location>
        <begin position="787"/>
        <end position="796"/>
    </location>
</feature>
<accession>A0A4P9XDQ4</accession>
<feature type="region of interest" description="Disordered" evidence="1">
    <location>
        <begin position="225"/>
        <end position="303"/>
    </location>
</feature>
<dbReference type="EMBL" id="ML014120">
    <property type="protein sequence ID" value="RKP03654.1"/>
    <property type="molecule type" value="Genomic_DNA"/>
</dbReference>